<dbReference type="Proteomes" id="UP000244201">
    <property type="component" value="Chromosome"/>
</dbReference>
<gene>
    <name evidence="1" type="ORF">SLUN_01585</name>
</gene>
<sequence>MSFLREHPAVLRSLGLIFDVRLPAAELDPQGSVQVLWRGSDLVESPWTRYELDGTDFLPASTERIRSGMVDLGATVQVETARGVEEARWETANFDVDSAVGRLRDTARGLSADEDEPVTLPALRSTGPMLLRHGREHDLTARHRAAEAMATLDGMADAELTADDLVLGYRIDVQCSSGGWMSLARRLATYFVGGEAIGVPNRAEEGQIKPHAMRRDTKGGALLGDEVVACWDGWSHVLPRPSLLAANANGAAANPLIRLPYEIRWTFLRDGILPELRFGRAYQLRARIADVTGGGLRLNEPVADTCASLLVPYRRHEPLPPPQLALTTGPLTPQVKLGPGGTPTQLVIRSDRGLTAAQFAERHPHYEDNDSRVLLPPPTSRELAEQHGVLDGADARTWELVRRVVVPSDDAFLPDPTADGVTFCLLRSPGDTQPLADRRPWGGQWPDLTAKLLVLGERPGPAIGWEPAGLWGPDDRVVFRLAPAEQVTVEISSNLDSSYANHFVIREWAPPDQDGGDPALGGRHPMVTPPVVVTLVHAVRRPRKDPDGQLVAVRERGETFATLRPVDPLNPLLSVDPASTIQLDLVAGWDEWHDDGVGNPTSFARPASAALPPAHLERDATHLPPLRQEFGDTRRRTITYTATAVSRFRQFFDDADPEAFLAEKPLGPVTVRSSARPAPPAVLSTTPSFRWEGLAVPTGWESLHRTRSGGRLRVELARPWYTTGEGEQLAVVVWPGDPPGDVPEAAHPFVSRLNRDPIWATPAPVVALKASALSGFSGPRPRSVSLPELGREVIAVPYEVWFNDGRWYADIDLSAAAASSYRPFAQLALGRYQPESLPDLGLELSPVVLTEMVQPLPDRALTVERGSGELRVLLEGTGPLGPLPNRVHASVETCAVPTGANASEVDLTLCGEPAEGVRAWTRVPGLAVSGGLGSPLHSLPLPLGTGPFRLVVRETERYPASPDAPPSAEGVPELMERSVFIDAVPL</sequence>
<accession>A0A2R4SW85</accession>
<dbReference type="AlphaFoldDB" id="A0A2R4SW85"/>
<name>A0A2R4SW85_9ACTN</name>
<proteinExistence type="predicted"/>
<protein>
    <submittedName>
        <fullName evidence="1">Uncharacterized protein</fullName>
    </submittedName>
</protein>
<reference evidence="1 2" key="1">
    <citation type="submission" date="2018-01" db="EMBL/GenBank/DDBJ databases">
        <title>Complete genome sequence of Streptomyces lunaelactis MM109T, a Ferroverdin A producer isolated from cave moonmilk deposits.</title>
        <authorList>
            <person name="Naome A."/>
            <person name="Martinet L."/>
            <person name="Maciejewska M."/>
            <person name="Anderssen S."/>
            <person name="Adam D."/>
            <person name="Tenconi E."/>
            <person name="Deflandre B."/>
            <person name="Arguelles-Arias A."/>
            <person name="Calusinska M."/>
            <person name="Copieters W."/>
            <person name="Karim L."/>
            <person name="Hanikenne M."/>
            <person name="Baurain D."/>
            <person name="van Wezel G."/>
            <person name="Smargiasso N."/>
            <person name="de Pauw E."/>
            <person name="Delfosse P."/>
            <person name="Rigali S."/>
        </authorList>
    </citation>
    <scope>NUCLEOTIDE SEQUENCE [LARGE SCALE GENOMIC DNA]</scope>
    <source>
        <strain evidence="1 2">MM109</strain>
    </source>
</reference>
<dbReference type="KEGG" id="slk:SLUN_01585"/>
<evidence type="ECO:0000313" key="1">
    <source>
        <dbReference type="EMBL" id="AVZ71136.1"/>
    </source>
</evidence>
<organism evidence="1 2">
    <name type="scientific">Streptomyces lunaelactis</name>
    <dbReference type="NCBI Taxonomy" id="1535768"/>
    <lineage>
        <taxon>Bacteria</taxon>
        <taxon>Bacillati</taxon>
        <taxon>Actinomycetota</taxon>
        <taxon>Actinomycetes</taxon>
        <taxon>Kitasatosporales</taxon>
        <taxon>Streptomycetaceae</taxon>
        <taxon>Streptomyces</taxon>
    </lineage>
</organism>
<keyword evidence="2" id="KW-1185">Reference proteome</keyword>
<dbReference type="EMBL" id="CP026304">
    <property type="protein sequence ID" value="AVZ71136.1"/>
    <property type="molecule type" value="Genomic_DNA"/>
</dbReference>
<evidence type="ECO:0000313" key="2">
    <source>
        <dbReference type="Proteomes" id="UP000244201"/>
    </source>
</evidence>